<name>A0A6B2JNZ6_9RHOB</name>
<organism evidence="2 3">
    <name type="scientific">Pseudoroseicyclus tamaricis</name>
    <dbReference type="NCBI Taxonomy" id="2705421"/>
    <lineage>
        <taxon>Bacteria</taxon>
        <taxon>Pseudomonadati</taxon>
        <taxon>Pseudomonadota</taxon>
        <taxon>Alphaproteobacteria</taxon>
        <taxon>Rhodobacterales</taxon>
        <taxon>Paracoccaceae</taxon>
        <taxon>Pseudoroseicyclus</taxon>
    </lineage>
</organism>
<feature type="signal peptide" evidence="1">
    <location>
        <begin position="1"/>
        <end position="17"/>
    </location>
</feature>
<keyword evidence="1" id="KW-0732">Signal</keyword>
<dbReference type="EMBL" id="JAAGAB010000001">
    <property type="protein sequence ID" value="NDV00427.1"/>
    <property type="molecule type" value="Genomic_DNA"/>
</dbReference>
<protein>
    <submittedName>
        <fullName evidence="2">Lipocalin family protein</fullName>
    </submittedName>
</protein>
<sequence>MRRALALALLLAACGKAAEEAPQVWRVAGAPIASTSRDAAALAGDWQVGAAYPGPGPGVGVPVRVSFAADGSGVLGWDGGSWELTPLSAGRWQGPAGPLWLLWADESFRVAVLGSPEGTFGFVLERPGQVQGDLREAAREMLDFNGYELGELRR</sequence>
<accession>A0A6B2JNZ6</accession>
<evidence type="ECO:0000313" key="2">
    <source>
        <dbReference type="EMBL" id="NDV00427.1"/>
    </source>
</evidence>
<dbReference type="RefSeq" id="WP_163890735.1">
    <property type="nucleotide sequence ID" value="NZ_JAAFYS010000001.1"/>
</dbReference>
<evidence type="ECO:0000313" key="3">
    <source>
        <dbReference type="Proteomes" id="UP000474757"/>
    </source>
</evidence>
<dbReference type="InterPro" id="IPR012674">
    <property type="entry name" value="Calycin"/>
</dbReference>
<comment type="caution">
    <text evidence="2">The sequence shown here is derived from an EMBL/GenBank/DDBJ whole genome shotgun (WGS) entry which is preliminary data.</text>
</comment>
<proteinExistence type="predicted"/>
<keyword evidence="3" id="KW-1185">Reference proteome</keyword>
<evidence type="ECO:0000256" key="1">
    <source>
        <dbReference type="SAM" id="SignalP"/>
    </source>
</evidence>
<reference evidence="2 3" key="1">
    <citation type="submission" date="2020-02" db="EMBL/GenBank/DDBJ databases">
        <title>Pseudoroseicyclus tamarix, sp. nov., isolated from offshore sediment of a Tamarix chinensis forest.</title>
        <authorList>
            <person name="Gai Y."/>
        </authorList>
    </citation>
    <scope>NUCLEOTIDE SEQUENCE [LARGE SCALE GENOMIC DNA]</scope>
    <source>
        <strain evidence="2 3">CLL3-39</strain>
    </source>
</reference>
<dbReference type="Gene3D" id="2.40.128.20">
    <property type="match status" value="1"/>
</dbReference>
<gene>
    <name evidence="2" type="ORF">GZA08_05505</name>
</gene>
<dbReference type="AlphaFoldDB" id="A0A6B2JNZ6"/>
<dbReference type="SUPFAM" id="SSF50814">
    <property type="entry name" value="Lipocalins"/>
    <property type="match status" value="1"/>
</dbReference>
<dbReference type="Proteomes" id="UP000474757">
    <property type="component" value="Unassembled WGS sequence"/>
</dbReference>
<feature type="chain" id="PRO_5025596320" evidence="1">
    <location>
        <begin position="18"/>
        <end position="154"/>
    </location>
</feature>